<name>A0ABR1ME70_9PEZI</name>
<organism evidence="4 5">
    <name type="scientific">Phyllosticta citricarpa</name>
    <dbReference type="NCBI Taxonomy" id="55181"/>
    <lineage>
        <taxon>Eukaryota</taxon>
        <taxon>Fungi</taxon>
        <taxon>Dikarya</taxon>
        <taxon>Ascomycota</taxon>
        <taxon>Pezizomycotina</taxon>
        <taxon>Dothideomycetes</taxon>
        <taxon>Dothideomycetes incertae sedis</taxon>
        <taxon>Botryosphaeriales</taxon>
        <taxon>Phyllostictaceae</taxon>
        <taxon>Phyllosticta</taxon>
    </lineage>
</organism>
<dbReference type="SUPFAM" id="SSF52833">
    <property type="entry name" value="Thioredoxin-like"/>
    <property type="match status" value="1"/>
</dbReference>
<dbReference type="Pfam" id="PF14497">
    <property type="entry name" value="GST_C_3"/>
    <property type="match status" value="1"/>
</dbReference>
<protein>
    <submittedName>
        <fullName evidence="4">Glutathione S-transferase</fullName>
    </submittedName>
</protein>
<feature type="domain" description="GST C-terminal" evidence="3">
    <location>
        <begin position="191"/>
        <end position="332"/>
    </location>
</feature>
<dbReference type="PROSITE" id="PS50405">
    <property type="entry name" value="GST_CTER"/>
    <property type="match status" value="1"/>
</dbReference>
<dbReference type="CDD" id="cd03192">
    <property type="entry name" value="GST_C_Sigma_like"/>
    <property type="match status" value="1"/>
</dbReference>
<comment type="caution">
    <text evidence="4">The sequence shown here is derived from an EMBL/GenBank/DDBJ whole genome shotgun (WGS) entry which is preliminary data.</text>
</comment>
<proteinExistence type="predicted"/>
<dbReference type="Gene3D" id="1.20.1050.10">
    <property type="match status" value="1"/>
</dbReference>
<dbReference type="Gene3D" id="3.40.30.10">
    <property type="entry name" value="Glutaredoxin"/>
    <property type="match status" value="1"/>
</dbReference>
<dbReference type="InterPro" id="IPR050213">
    <property type="entry name" value="GST_superfamily"/>
</dbReference>
<keyword evidence="5" id="KW-1185">Reference proteome</keyword>
<accession>A0ABR1ME70</accession>
<evidence type="ECO:0000259" key="2">
    <source>
        <dbReference type="PROSITE" id="PS50404"/>
    </source>
</evidence>
<dbReference type="PANTHER" id="PTHR11571:SF263">
    <property type="entry name" value="GLUTATHIONE S-TRANSFERASE"/>
    <property type="match status" value="1"/>
</dbReference>
<dbReference type="PROSITE" id="PS50404">
    <property type="entry name" value="GST_NTER"/>
    <property type="match status" value="1"/>
</dbReference>
<dbReference type="InterPro" id="IPR004046">
    <property type="entry name" value="GST_C"/>
</dbReference>
<feature type="region of interest" description="Disordered" evidence="1">
    <location>
        <begin position="20"/>
        <end position="87"/>
    </location>
</feature>
<sequence>MLRPTFAAIRLQFRASLQKTPRCLTSLHPRPPHPPTRYQPPAPRLGAKSSKAATLLQSVPNSSTNHRLSTMAAAPPSPKRARTSKDDADDKTYHLLYHPTIPGRGEFIRLIFEATQTPYVEVNQKSKDEVYAVLSTSPEQPHPPVYALPALRVSTKGSSSDDIVISQTTSIAEYLGHELGLAPGGPQSAANLHARQLALTALDLAVEAHDTHHPISMMLYYEDQKAESKRRAADFRSSRLPRFLKHLEAVLAWNAVDADGRRGKGRYLVGDKLSYADLVWWQVIDGLHFAFPNELAVRKPDYPLLFTKFYPGIKDDEGSVSAYIASDRRLPFGDGMFRHYPELDRESGDA</sequence>
<evidence type="ECO:0000313" key="5">
    <source>
        <dbReference type="Proteomes" id="UP001365128"/>
    </source>
</evidence>
<feature type="compositionally biased region" description="Pro residues" evidence="1">
    <location>
        <begin position="32"/>
        <end position="43"/>
    </location>
</feature>
<dbReference type="PANTHER" id="PTHR11571">
    <property type="entry name" value="GLUTATHIONE S-TRANSFERASE"/>
    <property type="match status" value="1"/>
</dbReference>
<evidence type="ECO:0000313" key="4">
    <source>
        <dbReference type="EMBL" id="KAK7547014.1"/>
    </source>
</evidence>
<dbReference type="EMBL" id="JBBPDW010000013">
    <property type="protein sequence ID" value="KAK7547014.1"/>
    <property type="molecule type" value="Genomic_DNA"/>
</dbReference>
<dbReference type="InterPro" id="IPR036249">
    <property type="entry name" value="Thioredoxin-like_sf"/>
</dbReference>
<dbReference type="InterPro" id="IPR036282">
    <property type="entry name" value="Glutathione-S-Trfase_C_sf"/>
</dbReference>
<dbReference type="SUPFAM" id="SSF47616">
    <property type="entry name" value="GST C-terminal domain-like"/>
    <property type="match status" value="1"/>
</dbReference>
<gene>
    <name evidence="4" type="ORF">IWX46DRAFT_598616</name>
</gene>
<dbReference type="InterPro" id="IPR010987">
    <property type="entry name" value="Glutathione-S-Trfase_C-like"/>
</dbReference>
<dbReference type="InterPro" id="IPR004045">
    <property type="entry name" value="Glutathione_S-Trfase_N"/>
</dbReference>
<reference evidence="4 5" key="1">
    <citation type="submission" date="2024-04" db="EMBL/GenBank/DDBJ databases">
        <title>Phyllosticta paracitricarpa is synonymous to the EU quarantine fungus P. citricarpa based on phylogenomic analyses.</title>
        <authorList>
            <consortium name="Lawrence Berkeley National Laboratory"/>
            <person name="Van Ingen-Buijs V.A."/>
            <person name="Van Westerhoven A.C."/>
            <person name="Haridas S."/>
            <person name="Skiadas P."/>
            <person name="Martin F."/>
            <person name="Groenewald J.Z."/>
            <person name="Crous P.W."/>
            <person name="Seidl M.F."/>
        </authorList>
    </citation>
    <scope>NUCLEOTIDE SEQUENCE [LARGE SCALE GENOMIC DNA]</scope>
    <source>
        <strain evidence="4 5">CBS 122670</strain>
    </source>
</reference>
<feature type="domain" description="GST N-terminal" evidence="2">
    <location>
        <begin position="92"/>
        <end position="183"/>
    </location>
</feature>
<dbReference type="Proteomes" id="UP001365128">
    <property type="component" value="Unassembled WGS sequence"/>
</dbReference>
<evidence type="ECO:0000259" key="3">
    <source>
        <dbReference type="PROSITE" id="PS50405"/>
    </source>
</evidence>
<evidence type="ECO:0000256" key="1">
    <source>
        <dbReference type="SAM" id="MobiDB-lite"/>
    </source>
</evidence>
<feature type="compositionally biased region" description="Polar residues" evidence="1">
    <location>
        <begin position="51"/>
        <end position="68"/>
    </location>
</feature>